<name>A0A812RJG5_9DINO</name>
<keyword evidence="2" id="KW-1185">Reference proteome</keyword>
<dbReference type="EMBL" id="CAJNDS010002339">
    <property type="protein sequence ID" value="CAE7440357.1"/>
    <property type="molecule type" value="Genomic_DNA"/>
</dbReference>
<protein>
    <submittedName>
        <fullName evidence="1">MpeU protein</fullName>
    </submittedName>
</protein>
<comment type="caution">
    <text evidence="1">The sequence shown here is derived from an EMBL/GenBank/DDBJ whole genome shotgun (WGS) entry which is preliminary data.</text>
</comment>
<dbReference type="AlphaFoldDB" id="A0A812RJG5"/>
<gene>
    <name evidence="1" type="primary">mpeU</name>
    <name evidence="1" type="ORF">SNAT2548_LOCUS23928</name>
</gene>
<organism evidence="1 2">
    <name type="scientific">Symbiodinium natans</name>
    <dbReference type="NCBI Taxonomy" id="878477"/>
    <lineage>
        <taxon>Eukaryota</taxon>
        <taxon>Sar</taxon>
        <taxon>Alveolata</taxon>
        <taxon>Dinophyceae</taxon>
        <taxon>Suessiales</taxon>
        <taxon>Symbiodiniaceae</taxon>
        <taxon>Symbiodinium</taxon>
    </lineage>
</organism>
<evidence type="ECO:0000313" key="2">
    <source>
        <dbReference type="Proteomes" id="UP000604046"/>
    </source>
</evidence>
<reference evidence="1" key="1">
    <citation type="submission" date="2021-02" db="EMBL/GenBank/DDBJ databases">
        <authorList>
            <person name="Dougan E. K."/>
            <person name="Rhodes N."/>
            <person name="Thang M."/>
            <person name="Chan C."/>
        </authorList>
    </citation>
    <scope>NUCLEOTIDE SEQUENCE</scope>
</reference>
<dbReference type="Proteomes" id="UP000604046">
    <property type="component" value="Unassembled WGS sequence"/>
</dbReference>
<proteinExistence type="predicted"/>
<sequence length="127" mass="14076">MPYQALAPTPSSYQRERDFSTRIPGVMAVMLAARSELDVTHMQGRLLTYEFSSGHLVYPASSQALHNTLLLADEVDSITLRLTPGEHTQHLLWKLDSPPTGKGNYEPLLPLKHAMTTMIFLPAGAVF</sequence>
<accession>A0A812RJG5</accession>
<evidence type="ECO:0000313" key="1">
    <source>
        <dbReference type="EMBL" id="CAE7440357.1"/>
    </source>
</evidence>